<evidence type="ECO:0000256" key="3">
    <source>
        <dbReference type="ARBA" id="ARBA00023125"/>
    </source>
</evidence>
<dbReference type="Gene3D" id="3.40.1440.60">
    <property type="entry name" value="PriA, 3(prime) DNA-binding domain"/>
    <property type="match status" value="1"/>
</dbReference>
<dbReference type="GO" id="GO:0006310">
    <property type="term" value="P:DNA recombination"/>
    <property type="evidence" value="ECO:0007669"/>
    <property type="project" value="TreeGrafter"/>
</dbReference>
<evidence type="ECO:0000259" key="5">
    <source>
        <dbReference type="Pfam" id="PF17764"/>
    </source>
</evidence>
<dbReference type="InterPro" id="IPR006935">
    <property type="entry name" value="Helicase/UvrB_N"/>
</dbReference>
<evidence type="ECO:0000256" key="1">
    <source>
        <dbReference type="ARBA" id="ARBA00022741"/>
    </source>
</evidence>
<feature type="domain" description="Helicase/UvrB N-terminal" evidence="4">
    <location>
        <begin position="126"/>
        <end position="202"/>
    </location>
</feature>
<dbReference type="InterPro" id="IPR027417">
    <property type="entry name" value="P-loop_NTPase"/>
</dbReference>
<keyword evidence="3" id="KW-0238">DNA-binding</keyword>
<gene>
    <name evidence="6" type="ORF">S01H4_44515</name>
</gene>
<sequence>MFIQVKLLRGLKEPLLYQTPKEWTTNDLVGTIVHVPLRNRVEIGIVIEQHDHRPDKSTFTVKDALSIEAFPDDAHYQSFIKQLSTYYCVDPIHFIKRTRQFITQRNTKERARTETENNNEIKKNVTLTEEQTTVYNFLADKIITSAYTPTLLHGVTGSGKTEVYKKLITLAIADNKSVLLLLPEVTLATQFERLLTQQLPNSITLLGFHSATSPRDKRQLWRNLLS</sequence>
<dbReference type="SUPFAM" id="SSF52540">
    <property type="entry name" value="P-loop containing nucleoside triphosphate hydrolases"/>
    <property type="match status" value="1"/>
</dbReference>
<dbReference type="InterPro" id="IPR042115">
    <property type="entry name" value="PriA_3primeBD_sf"/>
</dbReference>
<reference evidence="6" key="1">
    <citation type="journal article" date="2014" name="Front. Microbiol.">
        <title>High frequency of phylogenetically diverse reductive dehalogenase-homologous genes in deep subseafloor sedimentary metagenomes.</title>
        <authorList>
            <person name="Kawai M."/>
            <person name="Futagami T."/>
            <person name="Toyoda A."/>
            <person name="Takaki Y."/>
            <person name="Nishi S."/>
            <person name="Hori S."/>
            <person name="Arai W."/>
            <person name="Tsubouchi T."/>
            <person name="Morono Y."/>
            <person name="Uchiyama I."/>
            <person name="Ito T."/>
            <person name="Fujiyama A."/>
            <person name="Inagaki F."/>
            <person name="Takami H."/>
        </authorList>
    </citation>
    <scope>NUCLEOTIDE SEQUENCE</scope>
    <source>
        <strain evidence="6">Expedition CK06-06</strain>
    </source>
</reference>
<dbReference type="GO" id="GO:0043138">
    <property type="term" value="F:3'-5' DNA helicase activity"/>
    <property type="evidence" value="ECO:0007669"/>
    <property type="project" value="TreeGrafter"/>
</dbReference>
<dbReference type="GO" id="GO:0006302">
    <property type="term" value="P:double-strand break repair"/>
    <property type="evidence" value="ECO:0007669"/>
    <property type="project" value="TreeGrafter"/>
</dbReference>
<accession>X1CFP0</accession>
<proteinExistence type="predicted"/>
<dbReference type="PANTHER" id="PTHR30580">
    <property type="entry name" value="PRIMOSOMAL PROTEIN N"/>
    <property type="match status" value="1"/>
</dbReference>
<dbReference type="Gene3D" id="3.40.50.300">
    <property type="entry name" value="P-loop containing nucleotide triphosphate hydrolases"/>
    <property type="match status" value="1"/>
</dbReference>
<evidence type="ECO:0000256" key="2">
    <source>
        <dbReference type="ARBA" id="ARBA00022840"/>
    </source>
</evidence>
<organism evidence="6">
    <name type="scientific">marine sediment metagenome</name>
    <dbReference type="NCBI Taxonomy" id="412755"/>
    <lineage>
        <taxon>unclassified sequences</taxon>
        <taxon>metagenomes</taxon>
        <taxon>ecological metagenomes</taxon>
    </lineage>
</organism>
<dbReference type="GO" id="GO:0016787">
    <property type="term" value="F:hydrolase activity"/>
    <property type="evidence" value="ECO:0007669"/>
    <property type="project" value="InterPro"/>
</dbReference>
<evidence type="ECO:0008006" key="7">
    <source>
        <dbReference type="Google" id="ProtNLM"/>
    </source>
</evidence>
<dbReference type="GO" id="GO:0003677">
    <property type="term" value="F:DNA binding"/>
    <property type="evidence" value="ECO:0007669"/>
    <property type="project" value="UniProtKB-KW"/>
</dbReference>
<keyword evidence="2" id="KW-0067">ATP-binding</keyword>
<dbReference type="PANTHER" id="PTHR30580:SF0">
    <property type="entry name" value="PRIMOSOMAL PROTEIN N"/>
    <property type="match status" value="1"/>
</dbReference>
<feature type="non-terminal residue" evidence="6">
    <location>
        <position position="226"/>
    </location>
</feature>
<name>X1CFP0_9ZZZZ</name>
<keyword evidence="1" id="KW-0547">Nucleotide-binding</keyword>
<dbReference type="InterPro" id="IPR041222">
    <property type="entry name" value="PriA_3primeBD"/>
</dbReference>
<evidence type="ECO:0000313" key="6">
    <source>
        <dbReference type="EMBL" id="GAG91927.1"/>
    </source>
</evidence>
<feature type="domain" description="Primosomal protein N' 3' DNA-binding" evidence="5">
    <location>
        <begin position="10"/>
        <end position="95"/>
    </location>
</feature>
<evidence type="ECO:0000259" key="4">
    <source>
        <dbReference type="Pfam" id="PF04851"/>
    </source>
</evidence>
<dbReference type="Pfam" id="PF17764">
    <property type="entry name" value="PriA_3primeBD"/>
    <property type="match status" value="1"/>
</dbReference>
<dbReference type="AlphaFoldDB" id="X1CFP0"/>
<comment type="caution">
    <text evidence="6">The sequence shown here is derived from an EMBL/GenBank/DDBJ whole genome shotgun (WGS) entry which is preliminary data.</text>
</comment>
<dbReference type="GO" id="GO:0005524">
    <property type="term" value="F:ATP binding"/>
    <property type="evidence" value="ECO:0007669"/>
    <property type="project" value="UniProtKB-KW"/>
</dbReference>
<dbReference type="GO" id="GO:0006270">
    <property type="term" value="P:DNA replication initiation"/>
    <property type="evidence" value="ECO:0007669"/>
    <property type="project" value="TreeGrafter"/>
</dbReference>
<dbReference type="Pfam" id="PF04851">
    <property type="entry name" value="ResIII"/>
    <property type="match status" value="1"/>
</dbReference>
<protein>
    <recommendedName>
        <fullName evidence="7">Helicase ATP-binding domain-containing protein</fullName>
    </recommendedName>
</protein>
<dbReference type="EMBL" id="BART01024693">
    <property type="protein sequence ID" value="GAG91927.1"/>
    <property type="molecule type" value="Genomic_DNA"/>
</dbReference>